<dbReference type="Pfam" id="PF13229">
    <property type="entry name" value="Beta_helix"/>
    <property type="match status" value="2"/>
</dbReference>
<dbReference type="InterPro" id="IPR012334">
    <property type="entry name" value="Pectin_lyas_fold"/>
</dbReference>
<dbReference type="KEGG" id="bih:BIP78_0648"/>
<evidence type="ECO:0000256" key="1">
    <source>
        <dbReference type="ARBA" id="ARBA00022737"/>
    </source>
</evidence>
<organism evidence="4 5">
    <name type="scientific">Bipolaricaulis sibiricus</name>
    <dbReference type="NCBI Taxonomy" id="2501609"/>
    <lineage>
        <taxon>Bacteria</taxon>
        <taxon>Candidatus Bipolaricaulota</taxon>
        <taxon>Candidatus Bipolaricaulia</taxon>
        <taxon>Candidatus Bipolaricaulales</taxon>
        <taxon>Candidatus Bipolaricaulaceae</taxon>
        <taxon>Candidatus Bipolaricaulis</taxon>
    </lineage>
</organism>
<feature type="domain" description="Right handed beta helix" evidence="3">
    <location>
        <begin position="483"/>
        <end position="607"/>
    </location>
</feature>
<dbReference type="EMBL" id="CP034928">
    <property type="protein sequence ID" value="QAA76414.1"/>
    <property type="molecule type" value="Genomic_DNA"/>
</dbReference>
<keyword evidence="1" id="KW-0677">Repeat</keyword>
<feature type="chain" id="PRO_5019118604" description="Right handed beta helix domain-containing protein" evidence="2">
    <location>
        <begin position="31"/>
        <end position="654"/>
    </location>
</feature>
<feature type="signal peptide" evidence="2">
    <location>
        <begin position="1"/>
        <end position="30"/>
    </location>
</feature>
<evidence type="ECO:0000256" key="2">
    <source>
        <dbReference type="SAM" id="SignalP"/>
    </source>
</evidence>
<proteinExistence type="predicted"/>
<dbReference type="AlphaFoldDB" id="A0A410FTT8"/>
<dbReference type="Gene3D" id="2.160.20.10">
    <property type="entry name" value="Single-stranded right-handed beta-helix, Pectin lyase-like"/>
    <property type="match status" value="3"/>
</dbReference>
<dbReference type="Proteomes" id="UP000287233">
    <property type="component" value="Chromosome"/>
</dbReference>
<dbReference type="SUPFAM" id="SSF51126">
    <property type="entry name" value="Pectin lyase-like"/>
    <property type="match status" value="3"/>
</dbReference>
<evidence type="ECO:0000313" key="4">
    <source>
        <dbReference type="EMBL" id="QAA76414.1"/>
    </source>
</evidence>
<protein>
    <recommendedName>
        <fullName evidence="3">Right handed beta helix domain-containing protein</fullName>
    </recommendedName>
</protein>
<dbReference type="PANTHER" id="PTHR22990:SF15">
    <property type="entry name" value="F-BOX ONLY PROTEIN 10"/>
    <property type="match status" value="1"/>
</dbReference>
<accession>A0A410FTT8</accession>
<dbReference type="SMART" id="SM00710">
    <property type="entry name" value="PbH1"/>
    <property type="match status" value="14"/>
</dbReference>
<sequence>MVGTRLCSVALRWTAITALFPLLLSCARQAPPQTVPCTITVRPGASIQAALDEAPPGAIVCLPAGTWTESLRVAKPLTLRGAGPTRTILRGSELGHPVVSIGPHVEGTVVLVGITFTNATGACSEPAGCAHGLLVLGEAVVEVEQCAFSGNTACGVAVRDEARVELRNSSITANTGYGLYLQGRAQATLTAVTLSGNRSTGIWLADQARLTLAGSTVTRCEGHGLWIRDQSRLFATDSTVSACAGHGLWVRDQAMAELTRCTISGHRDTGVWIEHAAQVILTGCTIHQTWDGVEARDSSRLQIMECTISAIRWNGVKVQSYAVATIRNSRVFDCRGSGIYLAGAAQAEITDNRIEACAAQGILSLSRTPPSGNANVLRENGVDLAGNLSDSLRVPLVPPSQEDVRFPNPAYTTLQEAADAVQPGGRLVLTEGIYAAGVTLGKKIRVEADGVVLLTARSAHESAVISLVGGADVDLRGTALGRGSEGLIMGNDARARLTDCVVSDNLRGVHAQDSAVVELLRCRVSRNEQGGVWLWGQARGVVEDCAFTQNGVCGIGIGGTATASITASQIKESGWNGGVVLRDAAQAQLWGNSFLGNYGAGVAVFHGLCIGSGYVFFGRVVGGENVFEGNYKGRVCPEELSFLWGPGGEFDFRR</sequence>
<dbReference type="PROSITE" id="PS51257">
    <property type="entry name" value="PROKAR_LIPOPROTEIN"/>
    <property type="match status" value="1"/>
</dbReference>
<gene>
    <name evidence="4" type="ORF">BIP78_0648</name>
</gene>
<dbReference type="GO" id="GO:0006511">
    <property type="term" value="P:ubiquitin-dependent protein catabolic process"/>
    <property type="evidence" value="ECO:0007669"/>
    <property type="project" value="TreeGrafter"/>
</dbReference>
<dbReference type="InterPro" id="IPR039448">
    <property type="entry name" value="Beta_helix"/>
</dbReference>
<dbReference type="InterPro" id="IPR011050">
    <property type="entry name" value="Pectin_lyase_fold/virulence"/>
</dbReference>
<evidence type="ECO:0000313" key="5">
    <source>
        <dbReference type="Proteomes" id="UP000287233"/>
    </source>
</evidence>
<dbReference type="PANTHER" id="PTHR22990">
    <property type="entry name" value="F-BOX ONLY PROTEIN"/>
    <property type="match status" value="1"/>
</dbReference>
<evidence type="ECO:0000259" key="3">
    <source>
        <dbReference type="Pfam" id="PF13229"/>
    </source>
</evidence>
<dbReference type="InterPro" id="IPR006626">
    <property type="entry name" value="PbH1"/>
</dbReference>
<feature type="domain" description="Right handed beta helix" evidence="3">
    <location>
        <begin position="132"/>
        <end position="275"/>
    </location>
</feature>
<dbReference type="InterPro" id="IPR051550">
    <property type="entry name" value="SCF-Subunits/Alg-Epimerases"/>
</dbReference>
<reference evidence="5" key="1">
    <citation type="submission" date="2018-12" db="EMBL/GenBank/DDBJ databases">
        <title>Complete genome sequence of an uncultured bacterium of the candidate phylum Bipolaricaulota.</title>
        <authorList>
            <person name="Kadnikov V.V."/>
            <person name="Mardanov A.V."/>
            <person name="Beletsky A.V."/>
            <person name="Frank Y.A."/>
            <person name="Karnachuk O.V."/>
            <person name="Ravin N.V."/>
        </authorList>
    </citation>
    <scope>NUCLEOTIDE SEQUENCE [LARGE SCALE GENOMIC DNA]</scope>
</reference>
<keyword evidence="2" id="KW-0732">Signal</keyword>
<name>A0A410FTT8_BIPS1</name>